<reference evidence="1" key="1">
    <citation type="submission" date="2016-06" db="UniProtKB">
        <authorList>
            <consortium name="WormBaseParasite"/>
        </authorList>
    </citation>
    <scope>IDENTIFICATION</scope>
</reference>
<dbReference type="Gene3D" id="1.10.167.10">
    <property type="entry name" value="Regulator of G-protein Signalling 4, domain 2"/>
    <property type="match status" value="1"/>
</dbReference>
<dbReference type="WBParaSite" id="GPUH_0001647701-mRNA-1">
    <property type="protein sequence ID" value="GPUH_0001647701-mRNA-1"/>
    <property type="gene ID" value="GPUH_0001647701"/>
</dbReference>
<accession>A0A183E664</accession>
<dbReference type="AlphaFoldDB" id="A0A183E664"/>
<protein>
    <submittedName>
        <fullName evidence="1">RGS domain-containing protein</fullName>
    </submittedName>
</protein>
<dbReference type="SUPFAM" id="SSF48097">
    <property type="entry name" value="Regulator of G-protein signaling, RGS"/>
    <property type="match status" value="1"/>
</dbReference>
<proteinExistence type="predicted"/>
<dbReference type="InterPro" id="IPR044926">
    <property type="entry name" value="RGS_subdomain_2"/>
</dbReference>
<evidence type="ECO:0000313" key="1">
    <source>
        <dbReference type="WBParaSite" id="GPUH_0001647701-mRNA-1"/>
    </source>
</evidence>
<dbReference type="InterPro" id="IPR036305">
    <property type="entry name" value="RGS_sf"/>
</dbReference>
<sequence length="271" mass="30772">LSELHFDIWQIFSKHIHEGAPEKIDLPQEVVAEFTSAVEGHDFELLDRCIEKAFQIVYRRMQYDYVVPFCQSECFLGHLCGSPPVSVDELIASNGRPHSNRILLPAVESNFSITQFRNRFWRMVMPASMDGSVDSSSFDHLSDAASQGSANGLVDVADDITQGQTNSSNSFEVPLFDPERDISKWNVTIPLIEPRRDPVSGHTMYVYIISVERFDVKENNGQQRCGSTTQTKIALKRSDMLFAFLTSEQELKDSTQISDLYPWNVSRLEIQ</sequence>
<name>A0A183E664_9BILA</name>
<organism evidence="1">
    <name type="scientific">Gongylonema pulchrum</name>
    <dbReference type="NCBI Taxonomy" id="637853"/>
    <lineage>
        <taxon>Eukaryota</taxon>
        <taxon>Metazoa</taxon>
        <taxon>Ecdysozoa</taxon>
        <taxon>Nematoda</taxon>
        <taxon>Chromadorea</taxon>
        <taxon>Rhabditida</taxon>
        <taxon>Spirurina</taxon>
        <taxon>Spiruromorpha</taxon>
        <taxon>Spiruroidea</taxon>
        <taxon>Gongylonematidae</taxon>
        <taxon>Gongylonema</taxon>
    </lineage>
</organism>